<protein>
    <recommendedName>
        <fullName evidence="2">histidine kinase</fullName>
        <ecNumber evidence="2">2.7.13.3</ecNumber>
    </recommendedName>
</protein>
<dbReference type="PROSITE" id="PS50110">
    <property type="entry name" value="RESPONSE_REGULATORY"/>
    <property type="match status" value="1"/>
</dbReference>
<sequence length="691" mass="74171">MQRARGDGSYTTLKRSVLLLLLAALIPLAVMIGIAGSYLIQSQKKALDDVLRERSQRAAAAISRELEAQVQLLTILSESPRLDPPAQEPAFRELAARLRARMPMWEIVRVTDADGRIVLSEPAPPDTTVVVEQESNRRLFESGKPSIGSVVRGPGGMAAFPVRVPVSRGGETIFGLTVVIRAQALADVLHTNGLPATWAGWIEGADGTLLSSTAGDPALIGGASSSLASAAHLEGPRDVVVAGDNALRVWESPIRGLPWSVNVGTPRAEYDALTLRGYELLAVVMLATIVLFSLALLLFRRELEARRRQDMAVANWQRMDALGKLTGGVAHDFNNLLMVFQSGVESIRRRRHDEKRVDQILQLMIDAVDRGRGMTQRLLSFSRRSNRGAETVLLQDRTVVLRDLLAKAASDNNLLELVLPRNLWPVNVDPGALDAALINIVTNAREAMPVPGTISVTARNVESLSGEAAGLKGAGVAICVTDQGDGIPRQIVDRVFEPFFTTKGDAASGLGLTQVYSFAERSGGAVAADSLEGRGTAITIYLPRAEGVAETRHSGEMPATRLPRRVLVVDDTPASLAAARLAVEELGIAAVTASSGHGALSLLAERGDIDLVLSDVMMPGMSGFELRDRVRRHYPRLGMVLMTGYSEEIEKGTDVGVPLVAKPFSAQDLRQALAAAVQVLEAEASVIPFRR</sequence>
<dbReference type="EMBL" id="JBEPLJ010000016">
    <property type="protein sequence ID" value="MET3587750.1"/>
    <property type="molecule type" value="Genomic_DNA"/>
</dbReference>
<feature type="transmembrane region" description="Helical" evidence="5">
    <location>
        <begin position="20"/>
        <end position="40"/>
    </location>
</feature>
<feature type="transmembrane region" description="Helical" evidence="5">
    <location>
        <begin position="280"/>
        <end position="299"/>
    </location>
</feature>
<dbReference type="Gene3D" id="1.10.287.130">
    <property type="match status" value="1"/>
</dbReference>
<proteinExistence type="predicted"/>
<keyword evidence="5" id="KW-0472">Membrane</keyword>
<dbReference type="Proteomes" id="UP001549031">
    <property type="component" value="Unassembled WGS sequence"/>
</dbReference>
<dbReference type="SUPFAM" id="SSF47384">
    <property type="entry name" value="Homodimeric domain of signal transducing histidine kinase"/>
    <property type="match status" value="1"/>
</dbReference>
<dbReference type="RefSeq" id="WP_247245378.1">
    <property type="nucleotide sequence ID" value="NZ_JALJRA010000015.1"/>
</dbReference>
<dbReference type="Gene3D" id="3.30.450.20">
    <property type="entry name" value="PAS domain"/>
    <property type="match status" value="1"/>
</dbReference>
<name>A0ABV2HB23_9HYPH</name>
<dbReference type="InterPro" id="IPR036890">
    <property type="entry name" value="HATPase_C_sf"/>
</dbReference>
<dbReference type="InterPro" id="IPR001789">
    <property type="entry name" value="Sig_transdc_resp-reg_receiver"/>
</dbReference>
<evidence type="ECO:0000313" key="8">
    <source>
        <dbReference type="EMBL" id="MET3587750.1"/>
    </source>
</evidence>
<evidence type="ECO:0000256" key="5">
    <source>
        <dbReference type="SAM" id="Phobius"/>
    </source>
</evidence>
<gene>
    <name evidence="8" type="ORF">ABID21_003881</name>
</gene>
<dbReference type="InterPro" id="IPR003661">
    <property type="entry name" value="HisK_dim/P_dom"/>
</dbReference>
<evidence type="ECO:0000259" key="6">
    <source>
        <dbReference type="PROSITE" id="PS50109"/>
    </source>
</evidence>
<feature type="domain" description="Response regulatory" evidence="7">
    <location>
        <begin position="565"/>
        <end position="677"/>
    </location>
</feature>
<dbReference type="SUPFAM" id="SSF55874">
    <property type="entry name" value="ATPase domain of HSP90 chaperone/DNA topoisomerase II/histidine kinase"/>
    <property type="match status" value="1"/>
</dbReference>
<feature type="modified residue" description="4-aspartylphosphate" evidence="4">
    <location>
        <position position="615"/>
    </location>
</feature>
<dbReference type="InterPro" id="IPR005467">
    <property type="entry name" value="His_kinase_dom"/>
</dbReference>
<dbReference type="Pfam" id="PF02518">
    <property type="entry name" value="HATPase_c"/>
    <property type="match status" value="1"/>
</dbReference>
<dbReference type="CDD" id="cd18773">
    <property type="entry name" value="PDC1_HK_sensor"/>
    <property type="match status" value="1"/>
</dbReference>
<dbReference type="GO" id="GO:0016301">
    <property type="term" value="F:kinase activity"/>
    <property type="evidence" value="ECO:0007669"/>
    <property type="project" value="UniProtKB-KW"/>
</dbReference>
<dbReference type="Gene3D" id="3.40.50.2300">
    <property type="match status" value="1"/>
</dbReference>
<keyword evidence="8" id="KW-0418">Kinase</keyword>
<keyword evidence="9" id="KW-1185">Reference proteome</keyword>
<evidence type="ECO:0000313" key="9">
    <source>
        <dbReference type="Proteomes" id="UP001549031"/>
    </source>
</evidence>
<dbReference type="PROSITE" id="PS50109">
    <property type="entry name" value="HIS_KIN"/>
    <property type="match status" value="1"/>
</dbReference>
<reference evidence="8 9" key="1">
    <citation type="submission" date="2024-06" db="EMBL/GenBank/DDBJ databases">
        <title>Genomic Encyclopedia of Type Strains, Phase IV (KMG-IV): sequencing the most valuable type-strain genomes for metagenomic binning, comparative biology and taxonomic classification.</title>
        <authorList>
            <person name="Goeker M."/>
        </authorList>
    </citation>
    <scope>NUCLEOTIDE SEQUENCE [LARGE SCALE GENOMIC DNA]</scope>
    <source>
        <strain evidence="8 9">DSM 105042</strain>
    </source>
</reference>
<evidence type="ECO:0000256" key="3">
    <source>
        <dbReference type="ARBA" id="ARBA00022553"/>
    </source>
</evidence>
<dbReference type="InterPro" id="IPR004358">
    <property type="entry name" value="Sig_transdc_His_kin-like_C"/>
</dbReference>
<feature type="domain" description="Histidine kinase" evidence="6">
    <location>
        <begin position="328"/>
        <end position="546"/>
    </location>
</feature>
<dbReference type="SMART" id="SM00448">
    <property type="entry name" value="REC"/>
    <property type="match status" value="1"/>
</dbReference>
<dbReference type="SMART" id="SM00387">
    <property type="entry name" value="HATPase_c"/>
    <property type="match status" value="1"/>
</dbReference>
<dbReference type="SUPFAM" id="SSF52172">
    <property type="entry name" value="CheY-like"/>
    <property type="match status" value="1"/>
</dbReference>
<keyword evidence="8" id="KW-0808">Transferase</keyword>
<evidence type="ECO:0000259" key="7">
    <source>
        <dbReference type="PROSITE" id="PS50110"/>
    </source>
</evidence>
<dbReference type="InterPro" id="IPR036097">
    <property type="entry name" value="HisK_dim/P_sf"/>
</dbReference>
<organism evidence="8 9">
    <name type="scientific">Pseudorhizobium tarimense</name>
    <dbReference type="NCBI Taxonomy" id="1079109"/>
    <lineage>
        <taxon>Bacteria</taxon>
        <taxon>Pseudomonadati</taxon>
        <taxon>Pseudomonadota</taxon>
        <taxon>Alphaproteobacteria</taxon>
        <taxon>Hyphomicrobiales</taxon>
        <taxon>Rhizobiaceae</taxon>
        <taxon>Rhizobium/Agrobacterium group</taxon>
        <taxon>Pseudorhizobium</taxon>
    </lineage>
</organism>
<dbReference type="PRINTS" id="PR00344">
    <property type="entry name" value="BCTRLSENSOR"/>
</dbReference>
<accession>A0ABV2HB23</accession>
<dbReference type="Pfam" id="PF00072">
    <property type="entry name" value="Response_reg"/>
    <property type="match status" value="1"/>
</dbReference>
<dbReference type="Gene3D" id="3.30.565.10">
    <property type="entry name" value="Histidine kinase-like ATPase, C-terminal domain"/>
    <property type="match status" value="1"/>
</dbReference>
<keyword evidence="5" id="KW-1133">Transmembrane helix</keyword>
<keyword evidence="3 4" id="KW-0597">Phosphoprotein</keyword>
<dbReference type="PANTHER" id="PTHR43065:SF49">
    <property type="entry name" value="HISTIDINE KINASE"/>
    <property type="match status" value="1"/>
</dbReference>
<keyword evidence="5" id="KW-0812">Transmembrane</keyword>
<dbReference type="InterPro" id="IPR011006">
    <property type="entry name" value="CheY-like_superfamily"/>
</dbReference>
<comment type="catalytic activity">
    <reaction evidence="1">
        <text>ATP + protein L-histidine = ADP + protein N-phospho-L-histidine.</text>
        <dbReference type="EC" id="2.7.13.3"/>
    </reaction>
</comment>
<evidence type="ECO:0000256" key="4">
    <source>
        <dbReference type="PROSITE-ProRule" id="PRU00169"/>
    </source>
</evidence>
<evidence type="ECO:0000256" key="1">
    <source>
        <dbReference type="ARBA" id="ARBA00000085"/>
    </source>
</evidence>
<comment type="caution">
    <text evidence="8">The sequence shown here is derived from an EMBL/GenBank/DDBJ whole genome shotgun (WGS) entry which is preliminary data.</text>
</comment>
<dbReference type="PANTHER" id="PTHR43065">
    <property type="entry name" value="SENSOR HISTIDINE KINASE"/>
    <property type="match status" value="1"/>
</dbReference>
<dbReference type="EC" id="2.7.13.3" evidence="2"/>
<dbReference type="SMART" id="SM00388">
    <property type="entry name" value="HisKA"/>
    <property type="match status" value="1"/>
</dbReference>
<evidence type="ECO:0000256" key="2">
    <source>
        <dbReference type="ARBA" id="ARBA00012438"/>
    </source>
</evidence>
<dbReference type="InterPro" id="IPR003594">
    <property type="entry name" value="HATPase_dom"/>
</dbReference>